<dbReference type="Pfam" id="PF01386">
    <property type="entry name" value="Ribosomal_L25p"/>
    <property type="match status" value="1"/>
</dbReference>
<keyword evidence="2 5" id="KW-0694">RNA-binding</keyword>
<dbReference type="GO" id="GO:0022625">
    <property type="term" value="C:cytosolic large ribosomal subunit"/>
    <property type="evidence" value="ECO:0007669"/>
    <property type="project" value="TreeGrafter"/>
</dbReference>
<evidence type="ECO:0000313" key="8">
    <source>
        <dbReference type="EMBL" id="NIK87752.1"/>
    </source>
</evidence>
<name>A0A846MXG5_9PROT</name>
<evidence type="ECO:0000256" key="4">
    <source>
        <dbReference type="ARBA" id="ARBA00023274"/>
    </source>
</evidence>
<dbReference type="InterPro" id="IPR029751">
    <property type="entry name" value="Ribosomal_L25_dom"/>
</dbReference>
<comment type="subunit">
    <text evidence="5">Part of the 50S ribosomal subunit; part of the 5S rRNA/L5/L18/L25 subcomplex. Contacts the 5S rRNA. Binds to the 5S rRNA independently of L5 and L18.</text>
</comment>
<organism evidence="8 9">
    <name type="scientific">Rhizomicrobium palustre</name>
    <dbReference type="NCBI Taxonomy" id="189966"/>
    <lineage>
        <taxon>Bacteria</taxon>
        <taxon>Pseudomonadati</taxon>
        <taxon>Pseudomonadota</taxon>
        <taxon>Alphaproteobacteria</taxon>
        <taxon>Micropepsales</taxon>
        <taxon>Micropepsaceae</taxon>
        <taxon>Rhizomicrobium</taxon>
    </lineage>
</organism>
<protein>
    <recommendedName>
        <fullName evidence="5">Large ribosomal subunit protein bL25</fullName>
    </recommendedName>
    <alternativeName>
        <fullName evidence="5">General stress protein CTC</fullName>
    </alternativeName>
</protein>
<feature type="domain" description="Large ribosomal subunit protein bL25 L25" evidence="6">
    <location>
        <begin position="18"/>
        <end position="105"/>
    </location>
</feature>
<dbReference type="Gene3D" id="2.170.120.20">
    <property type="entry name" value="Ribosomal protein L25, beta domain"/>
    <property type="match status" value="1"/>
</dbReference>
<dbReference type="AlphaFoldDB" id="A0A846MXG5"/>
<dbReference type="NCBIfam" id="TIGR00731">
    <property type="entry name" value="bL25_bact_ctc"/>
    <property type="match status" value="1"/>
</dbReference>
<dbReference type="HAMAP" id="MF_01334">
    <property type="entry name" value="Ribosomal_bL25_CTC"/>
    <property type="match status" value="1"/>
</dbReference>
<evidence type="ECO:0000256" key="3">
    <source>
        <dbReference type="ARBA" id="ARBA00022980"/>
    </source>
</evidence>
<keyword evidence="4 5" id="KW-0687">Ribonucleoprotein</keyword>
<keyword evidence="3 5" id="KW-0689">Ribosomal protein</keyword>
<dbReference type="Proteomes" id="UP000570514">
    <property type="component" value="Unassembled WGS sequence"/>
</dbReference>
<sequence length="246" mass="25992">MIGRNFKDLTDMREIQELTVEKREGTGKGPSYQTRQKGQIPAIIYGGSSDPEPIALDAHTLTLAYEKGAFLTTLLKLNDGAKVTRVIPRDLQLDPVTDRPVHVDFMRLEEGATIKLEIPLHFKGTEVSPGVKKGGVLNIVRHSLELICPADNIPSAVDIDVSKMDLRDSLHINDIALPEGVVPTTRFRDFTLASIVAPTSVKEDRNAPAADAAAPAAAAPAAGAKAAAPAAGAKAAPAAAKAPAKK</sequence>
<evidence type="ECO:0000256" key="1">
    <source>
        <dbReference type="ARBA" id="ARBA00022730"/>
    </source>
</evidence>
<dbReference type="InterPro" id="IPR020057">
    <property type="entry name" value="Ribosomal_bL25_b-dom"/>
</dbReference>
<gene>
    <name evidence="5" type="primary">rplY</name>
    <name evidence="5" type="synonym">ctc</name>
    <name evidence="8" type="ORF">FHS83_001070</name>
</gene>
<comment type="similarity">
    <text evidence="5">Belongs to the bacterial ribosomal protein bL25 family. CTC subfamily.</text>
</comment>
<keyword evidence="1 5" id="KW-0699">rRNA-binding</keyword>
<dbReference type="Gene3D" id="2.40.240.10">
    <property type="entry name" value="Ribosomal Protein L25, Chain P"/>
    <property type="match status" value="1"/>
</dbReference>
<dbReference type="SUPFAM" id="SSF50715">
    <property type="entry name" value="Ribosomal protein L25-like"/>
    <property type="match status" value="1"/>
</dbReference>
<dbReference type="Pfam" id="PF14693">
    <property type="entry name" value="Ribosomal_TL5_C"/>
    <property type="match status" value="1"/>
</dbReference>
<dbReference type="InterPro" id="IPR037121">
    <property type="entry name" value="Ribosomal_bL25_C"/>
</dbReference>
<dbReference type="PANTHER" id="PTHR33284">
    <property type="entry name" value="RIBOSOMAL PROTEIN L25/GLN-TRNA SYNTHETASE, ANTI-CODON-BINDING DOMAIN-CONTAINING PROTEIN"/>
    <property type="match status" value="1"/>
</dbReference>
<keyword evidence="9" id="KW-1185">Reference proteome</keyword>
<evidence type="ECO:0000259" key="6">
    <source>
        <dbReference type="Pfam" id="PF01386"/>
    </source>
</evidence>
<dbReference type="CDD" id="cd00495">
    <property type="entry name" value="Ribosomal_L25_TL5_CTC"/>
    <property type="match status" value="1"/>
</dbReference>
<comment type="function">
    <text evidence="5">This is one of the proteins that binds to the 5S RNA in the ribosome where it forms part of the central protuberance.</text>
</comment>
<evidence type="ECO:0000259" key="7">
    <source>
        <dbReference type="Pfam" id="PF14693"/>
    </source>
</evidence>
<dbReference type="EMBL" id="JAASRM010000001">
    <property type="protein sequence ID" value="NIK87752.1"/>
    <property type="molecule type" value="Genomic_DNA"/>
</dbReference>
<dbReference type="InterPro" id="IPR001021">
    <property type="entry name" value="Ribosomal_bL25_long"/>
</dbReference>
<dbReference type="InterPro" id="IPR020056">
    <property type="entry name" value="Rbsml_bL25/Gln-tRNA_synth_N"/>
</dbReference>
<evidence type="ECO:0000256" key="5">
    <source>
        <dbReference type="HAMAP-Rule" id="MF_01334"/>
    </source>
</evidence>
<dbReference type="GO" id="GO:0003735">
    <property type="term" value="F:structural constituent of ribosome"/>
    <property type="evidence" value="ECO:0007669"/>
    <property type="project" value="InterPro"/>
</dbReference>
<dbReference type="InterPro" id="IPR020930">
    <property type="entry name" value="Ribosomal_uL5_bac-type"/>
</dbReference>
<evidence type="ECO:0000256" key="2">
    <source>
        <dbReference type="ARBA" id="ARBA00022884"/>
    </source>
</evidence>
<dbReference type="GO" id="GO:0006412">
    <property type="term" value="P:translation"/>
    <property type="evidence" value="ECO:0007669"/>
    <property type="project" value="UniProtKB-UniRule"/>
</dbReference>
<dbReference type="PANTHER" id="PTHR33284:SF1">
    <property type="entry name" value="RIBOSOMAL PROTEIN L25_GLN-TRNA SYNTHETASE, ANTI-CODON-BINDING DOMAIN-CONTAINING PROTEIN"/>
    <property type="match status" value="1"/>
</dbReference>
<dbReference type="InterPro" id="IPR011035">
    <property type="entry name" value="Ribosomal_bL25/Gln-tRNA_synth"/>
</dbReference>
<evidence type="ECO:0000313" key="9">
    <source>
        <dbReference type="Proteomes" id="UP000570514"/>
    </source>
</evidence>
<proteinExistence type="inferred from homology"/>
<comment type="caution">
    <text evidence="8">The sequence shown here is derived from an EMBL/GenBank/DDBJ whole genome shotgun (WGS) entry which is preliminary data.</text>
</comment>
<accession>A0A846MXG5</accession>
<dbReference type="GO" id="GO:0008097">
    <property type="term" value="F:5S rRNA binding"/>
    <property type="evidence" value="ECO:0007669"/>
    <property type="project" value="InterPro"/>
</dbReference>
<feature type="domain" description="Large ribosomal subunit protein bL25 beta" evidence="7">
    <location>
        <begin position="114"/>
        <end position="198"/>
    </location>
</feature>
<dbReference type="NCBIfam" id="NF004128">
    <property type="entry name" value="PRK05618.1-2"/>
    <property type="match status" value="1"/>
</dbReference>
<reference evidence="8 9" key="1">
    <citation type="submission" date="2020-03" db="EMBL/GenBank/DDBJ databases">
        <title>Genomic Encyclopedia of Type Strains, Phase IV (KMG-IV): sequencing the most valuable type-strain genomes for metagenomic binning, comparative biology and taxonomic classification.</title>
        <authorList>
            <person name="Goeker M."/>
        </authorList>
    </citation>
    <scope>NUCLEOTIDE SEQUENCE [LARGE SCALE GENOMIC DNA]</scope>
    <source>
        <strain evidence="8 9">DSM 19867</strain>
    </source>
</reference>